<dbReference type="SUPFAM" id="SSF103473">
    <property type="entry name" value="MFS general substrate transporter"/>
    <property type="match status" value="1"/>
</dbReference>
<keyword evidence="2 6" id="KW-0812">Transmembrane</keyword>
<dbReference type="WBParaSite" id="TREG1_104240.1">
    <property type="protein sequence ID" value="TREG1_104240.1"/>
    <property type="gene ID" value="TREG1_104240"/>
</dbReference>
<feature type="region of interest" description="Disordered" evidence="5">
    <location>
        <begin position="290"/>
        <end position="324"/>
    </location>
</feature>
<dbReference type="GO" id="GO:0022857">
    <property type="term" value="F:transmembrane transporter activity"/>
    <property type="evidence" value="ECO:0007669"/>
    <property type="project" value="InterPro"/>
</dbReference>
<evidence type="ECO:0000313" key="8">
    <source>
        <dbReference type="WBParaSite" id="TREG1_104240.1"/>
    </source>
</evidence>
<dbReference type="PANTHER" id="PTHR23507:SF1">
    <property type="entry name" value="FI18259P1-RELATED"/>
    <property type="match status" value="1"/>
</dbReference>
<feature type="region of interest" description="Disordered" evidence="5">
    <location>
        <begin position="65"/>
        <end position="91"/>
    </location>
</feature>
<dbReference type="InterPro" id="IPR036259">
    <property type="entry name" value="MFS_trans_sf"/>
</dbReference>
<feature type="transmembrane region" description="Helical" evidence="6">
    <location>
        <begin position="464"/>
        <end position="485"/>
    </location>
</feature>
<proteinExistence type="predicted"/>
<evidence type="ECO:0000256" key="3">
    <source>
        <dbReference type="ARBA" id="ARBA00022989"/>
    </source>
</evidence>
<feature type="transmembrane region" description="Helical" evidence="6">
    <location>
        <begin position="250"/>
        <end position="271"/>
    </location>
</feature>
<evidence type="ECO:0000256" key="2">
    <source>
        <dbReference type="ARBA" id="ARBA00022692"/>
    </source>
</evidence>
<evidence type="ECO:0000256" key="6">
    <source>
        <dbReference type="SAM" id="Phobius"/>
    </source>
</evidence>
<keyword evidence="4 6" id="KW-0472">Membrane</keyword>
<feature type="compositionally biased region" description="Basic and acidic residues" evidence="5">
    <location>
        <begin position="311"/>
        <end position="321"/>
    </location>
</feature>
<organism evidence="7 8">
    <name type="scientific">Trichobilharzia regenti</name>
    <name type="common">Nasal bird schistosome</name>
    <dbReference type="NCBI Taxonomy" id="157069"/>
    <lineage>
        <taxon>Eukaryota</taxon>
        <taxon>Metazoa</taxon>
        <taxon>Spiralia</taxon>
        <taxon>Lophotrochozoa</taxon>
        <taxon>Platyhelminthes</taxon>
        <taxon>Trematoda</taxon>
        <taxon>Digenea</taxon>
        <taxon>Strigeidida</taxon>
        <taxon>Schistosomatoidea</taxon>
        <taxon>Schistosomatidae</taxon>
        <taxon>Trichobilharzia</taxon>
    </lineage>
</organism>
<feature type="compositionally biased region" description="Low complexity" evidence="5">
    <location>
        <begin position="290"/>
        <end position="306"/>
    </location>
</feature>
<feature type="transmembrane region" description="Helical" evidence="6">
    <location>
        <begin position="12"/>
        <end position="31"/>
    </location>
</feature>
<keyword evidence="3 6" id="KW-1133">Transmembrane helix</keyword>
<reference evidence="7" key="1">
    <citation type="submission" date="2022-06" db="EMBL/GenBank/DDBJ databases">
        <authorList>
            <person name="Berger JAMES D."/>
            <person name="Berger JAMES D."/>
        </authorList>
    </citation>
    <scope>NUCLEOTIDE SEQUENCE [LARGE SCALE GENOMIC DNA]</scope>
</reference>
<dbReference type="InterPro" id="IPR011701">
    <property type="entry name" value="MFS"/>
</dbReference>
<reference evidence="8" key="2">
    <citation type="submission" date="2023-11" db="UniProtKB">
        <authorList>
            <consortium name="WormBaseParasite"/>
        </authorList>
    </citation>
    <scope>IDENTIFICATION</scope>
</reference>
<evidence type="ECO:0008006" key="9">
    <source>
        <dbReference type="Google" id="ProtNLM"/>
    </source>
</evidence>
<feature type="transmembrane region" description="Helical" evidence="6">
    <location>
        <begin position="497"/>
        <end position="520"/>
    </location>
</feature>
<dbReference type="PANTHER" id="PTHR23507">
    <property type="entry name" value="ZGC:174356"/>
    <property type="match status" value="1"/>
</dbReference>
<protein>
    <recommendedName>
        <fullName evidence="9">MFS domain-containing protein</fullName>
    </recommendedName>
</protein>
<dbReference type="Gene3D" id="1.20.1250.20">
    <property type="entry name" value="MFS general substrate transporter like domains"/>
    <property type="match status" value="1"/>
</dbReference>
<feature type="transmembrane region" description="Helical" evidence="6">
    <location>
        <begin position="224"/>
        <end position="244"/>
    </location>
</feature>
<sequence>MQSILIRHREAISLHLIIIYFLVYKITESMLQYGTRINVYSTVCKALTSQLNESLDELCHHRNKNKNLQSSSSSSSSPFTANHTESAPADTEINGSTIMSPGSTLHAIDIEIQYLSGLYLLVYRLLLNIPAVISCLFYGSYAQKIGHKYIMLIPCLGSISACFFFIISLSSDLKLIPDSIMLTLIGATSYGVCGKSSAVTMGVNSYISENSVTQKRTRMLARLLGMNFLGLSLGTLFLGVFYQFSNYFDLLIFVIVGDLFAVLLIFLATYLKDDGKLSSSSTESSAISEISNEITSTTRETSPSSSYENQLHNDKTDENHNESGNSVYYKENALWYKRILYGIVEPFKTVISSYTFLFKKRDNHRRLYLIIILVSVLFKQMAKSGEQDVTLLYLTNEPTLLWSAELYAFYTSLYYSLMFIQLIILLPILEKKFAFRDTTLILIGLISEAIRLFVTGLVRNTVILFLTAVFGSMASFITTCTRSLISKLVHGDEMNASFAVISILETLANLMGGALFTLIYNKSLLFYRPFIFILSAVLNIPLIFIFIWLRYKLLIYEVYSSEPEKISSNEETVENKYETTSL</sequence>
<comment type="subcellular location">
    <subcellularLocation>
        <location evidence="1">Membrane</location>
        <topology evidence="1">Multi-pass membrane protein</topology>
    </subcellularLocation>
</comment>
<dbReference type="Pfam" id="PF07690">
    <property type="entry name" value="MFS_1"/>
    <property type="match status" value="1"/>
</dbReference>
<keyword evidence="7" id="KW-1185">Reference proteome</keyword>
<evidence type="ECO:0000256" key="1">
    <source>
        <dbReference type="ARBA" id="ARBA00004141"/>
    </source>
</evidence>
<feature type="transmembrane region" description="Helical" evidence="6">
    <location>
        <begin position="440"/>
        <end position="458"/>
    </location>
</feature>
<feature type="transmembrane region" description="Helical" evidence="6">
    <location>
        <begin position="149"/>
        <end position="168"/>
    </location>
</feature>
<feature type="transmembrane region" description="Helical" evidence="6">
    <location>
        <begin position="526"/>
        <end position="549"/>
    </location>
</feature>
<accession>A0AA85ILZ5</accession>
<feature type="transmembrane region" description="Helical" evidence="6">
    <location>
        <begin position="180"/>
        <end position="203"/>
    </location>
</feature>
<dbReference type="Proteomes" id="UP000050795">
    <property type="component" value="Unassembled WGS sequence"/>
</dbReference>
<feature type="transmembrane region" description="Helical" evidence="6">
    <location>
        <begin position="407"/>
        <end position="428"/>
    </location>
</feature>
<dbReference type="GO" id="GO:0016020">
    <property type="term" value="C:membrane"/>
    <property type="evidence" value="ECO:0007669"/>
    <property type="project" value="UniProtKB-SubCell"/>
</dbReference>
<feature type="transmembrane region" description="Helical" evidence="6">
    <location>
        <begin position="121"/>
        <end position="142"/>
    </location>
</feature>
<evidence type="ECO:0000313" key="7">
    <source>
        <dbReference type="Proteomes" id="UP000050795"/>
    </source>
</evidence>
<evidence type="ECO:0000256" key="5">
    <source>
        <dbReference type="SAM" id="MobiDB-lite"/>
    </source>
</evidence>
<dbReference type="AlphaFoldDB" id="A0AA85ILZ5"/>
<name>A0AA85ILZ5_TRIRE</name>
<feature type="transmembrane region" description="Helical" evidence="6">
    <location>
        <begin position="366"/>
        <end position="382"/>
    </location>
</feature>
<evidence type="ECO:0000256" key="4">
    <source>
        <dbReference type="ARBA" id="ARBA00023136"/>
    </source>
</evidence>